<organism evidence="1">
    <name type="scientific">marine sediment metagenome</name>
    <dbReference type="NCBI Taxonomy" id="412755"/>
    <lineage>
        <taxon>unclassified sequences</taxon>
        <taxon>metagenomes</taxon>
        <taxon>ecological metagenomes</taxon>
    </lineage>
</organism>
<name>X1S8E6_9ZZZZ</name>
<gene>
    <name evidence="1" type="ORF">S12H4_39907</name>
</gene>
<dbReference type="EMBL" id="BARW01024168">
    <property type="protein sequence ID" value="GAI89223.1"/>
    <property type="molecule type" value="Genomic_DNA"/>
</dbReference>
<reference evidence="1" key="1">
    <citation type="journal article" date="2014" name="Front. Microbiol.">
        <title>High frequency of phylogenetically diverse reductive dehalogenase-homologous genes in deep subseafloor sedimentary metagenomes.</title>
        <authorList>
            <person name="Kawai M."/>
            <person name="Futagami T."/>
            <person name="Toyoda A."/>
            <person name="Takaki Y."/>
            <person name="Nishi S."/>
            <person name="Hori S."/>
            <person name="Arai W."/>
            <person name="Tsubouchi T."/>
            <person name="Morono Y."/>
            <person name="Uchiyama I."/>
            <person name="Ito T."/>
            <person name="Fujiyama A."/>
            <person name="Inagaki F."/>
            <person name="Takami H."/>
        </authorList>
    </citation>
    <scope>NUCLEOTIDE SEQUENCE</scope>
    <source>
        <strain evidence="1">Expedition CK06-06</strain>
    </source>
</reference>
<proteinExistence type="predicted"/>
<dbReference type="AlphaFoldDB" id="X1S8E6"/>
<evidence type="ECO:0000313" key="1">
    <source>
        <dbReference type="EMBL" id="GAI89223.1"/>
    </source>
</evidence>
<protein>
    <submittedName>
        <fullName evidence="1">Uncharacterized protein</fullName>
    </submittedName>
</protein>
<accession>X1S8E6</accession>
<sequence length="79" mass="8930">MDQDTIRNIGQERLSYWVNGLVSEHATPVLIIGVGHDMNNGDIHCWTVEDWELVGVKFVLKKLLNSIDEGNFTVKHGIL</sequence>
<comment type="caution">
    <text evidence="1">The sequence shown here is derived from an EMBL/GenBank/DDBJ whole genome shotgun (WGS) entry which is preliminary data.</text>
</comment>